<dbReference type="AlphaFoldDB" id="A0A0M9GJ25"/>
<feature type="domain" description="Carrier" evidence="1">
    <location>
        <begin position="2"/>
        <end position="79"/>
    </location>
</feature>
<dbReference type="RefSeq" id="WP_054057962.1">
    <property type="nucleotide sequence ID" value="NZ_JSYZ01000004.1"/>
</dbReference>
<proteinExistence type="predicted"/>
<reference evidence="2 3" key="1">
    <citation type="journal article" date="2015" name="PLoS ONE">
        <title>Rice-Infecting Pseudomonas Genomes Are Highly Accessorized and Harbor Multiple Putative Virulence Mechanisms to Cause Sheath Brown Rot.</title>
        <authorList>
            <person name="Quibod I.L."/>
            <person name="Grande G."/>
            <person name="Oreiro E.G."/>
            <person name="Borja F.N."/>
            <person name="Dossa G.S."/>
            <person name="Mauleon R."/>
            <person name="Cruz C.V."/>
            <person name="Oliva R."/>
        </authorList>
    </citation>
    <scope>NUCLEOTIDE SEQUENCE [LARGE SCALE GENOMIC DNA]</scope>
    <source>
        <strain evidence="2 3">IRRI 6609</strain>
    </source>
</reference>
<accession>A0A0M9GJ25</accession>
<evidence type="ECO:0000259" key="1">
    <source>
        <dbReference type="PROSITE" id="PS50075"/>
    </source>
</evidence>
<dbReference type="InterPro" id="IPR036736">
    <property type="entry name" value="ACP-like_sf"/>
</dbReference>
<dbReference type="Gene3D" id="1.10.1200.10">
    <property type="entry name" value="ACP-like"/>
    <property type="match status" value="1"/>
</dbReference>
<dbReference type="Proteomes" id="UP000037931">
    <property type="component" value="Unassembled WGS sequence"/>
</dbReference>
<dbReference type="PROSITE" id="PS50075">
    <property type="entry name" value="CARRIER"/>
    <property type="match status" value="1"/>
</dbReference>
<protein>
    <submittedName>
        <fullName evidence="2">Phosphopantetheine-containing protein</fullName>
    </submittedName>
</protein>
<dbReference type="OrthoDB" id="9182203at2"/>
<dbReference type="PATRIC" id="fig|50340.43.peg.4878"/>
<evidence type="ECO:0000313" key="3">
    <source>
        <dbReference type="Proteomes" id="UP000037931"/>
    </source>
</evidence>
<gene>
    <name evidence="2" type="ORF">PF66_01719</name>
</gene>
<dbReference type="InterPro" id="IPR009081">
    <property type="entry name" value="PP-bd_ACP"/>
</dbReference>
<comment type="caution">
    <text evidence="2">The sequence shown here is derived from an EMBL/GenBank/DDBJ whole genome shotgun (WGS) entry which is preliminary data.</text>
</comment>
<dbReference type="STRING" id="50340.PF66_01719"/>
<keyword evidence="3" id="KW-1185">Reference proteome</keyword>
<sequence>MSDTDRLIKVFSTTVGRELSREELTGGNLISSLGLNSIDALQLLIQVETEFGFNIEDEELSIDLVDSLERLETFVASKQPARTA</sequence>
<dbReference type="SUPFAM" id="SSF47336">
    <property type="entry name" value="ACP-like"/>
    <property type="match status" value="1"/>
</dbReference>
<dbReference type="Pfam" id="PF00550">
    <property type="entry name" value="PP-binding"/>
    <property type="match status" value="1"/>
</dbReference>
<evidence type="ECO:0000313" key="2">
    <source>
        <dbReference type="EMBL" id="KPA92135.1"/>
    </source>
</evidence>
<dbReference type="EMBL" id="JSYZ01000004">
    <property type="protein sequence ID" value="KPA92135.1"/>
    <property type="molecule type" value="Genomic_DNA"/>
</dbReference>
<name>A0A0M9GJ25_9PSED</name>
<organism evidence="2 3">
    <name type="scientific">Pseudomonas asplenii</name>
    <dbReference type="NCBI Taxonomy" id="53407"/>
    <lineage>
        <taxon>Bacteria</taxon>
        <taxon>Pseudomonadati</taxon>
        <taxon>Pseudomonadota</taxon>
        <taxon>Gammaproteobacteria</taxon>
        <taxon>Pseudomonadales</taxon>
        <taxon>Pseudomonadaceae</taxon>
        <taxon>Pseudomonas</taxon>
    </lineage>
</organism>